<keyword evidence="1" id="KW-0472">Membrane</keyword>
<name>A0A418PHD0_VEIPA</name>
<organism evidence="2 4">
    <name type="scientific">Veillonella parvula</name>
    <name type="common">Staphylococcus parvulus</name>
    <dbReference type="NCBI Taxonomy" id="29466"/>
    <lineage>
        <taxon>Bacteria</taxon>
        <taxon>Bacillati</taxon>
        <taxon>Bacillota</taxon>
        <taxon>Negativicutes</taxon>
        <taxon>Veillonellales</taxon>
        <taxon>Veillonellaceae</taxon>
        <taxon>Veillonella</taxon>
    </lineage>
</organism>
<feature type="transmembrane region" description="Helical" evidence="1">
    <location>
        <begin position="418"/>
        <end position="437"/>
    </location>
</feature>
<dbReference type="InterPro" id="IPR005625">
    <property type="entry name" value="PepSY-ass_TM"/>
</dbReference>
<evidence type="ECO:0000313" key="2">
    <source>
        <dbReference type="EMBL" id="MBS4892849.1"/>
    </source>
</evidence>
<feature type="transmembrane region" description="Helical" evidence="1">
    <location>
        <begin position="158"/>
        <end position="181"/>
    </location>
</feature>
<accession>A0A418PHD0</accession>
<proteinExistence type="predicted"/>
<dbReference type="EMBL" id="JAGZMU010000001">
    <property type="protein sequence ID" value="MBS4892849.1"/>
    <property type="molecule type" value="Genomic_DNA"/>
</dbReference>
<feature type="transmembrane region" description="Helical" evidence="1">
    <location>
        <begin position="392"/>
        <end position="412"/>
    </location>
</feature>
<feature type="transmembrane region" description="Helical" evidence="1">
    <location>
        <begin position="207"/>
        <end position="231"/>
    </location>
</feature>
<reference evidence="3" key="2">
    <citation type="submission" date="2023-08" db="EMBL/GenBank/DDBJ databases">
        <title>Veillonella_parvula_DSM 2007_complete_genome_hifiasm_Zymo_Research_D6332.</title>
        <authorList>
            <person name="Damerum A."/>
        </authorList>
    </citation>
    <scope>NUCLEOTIDE SEQUENCE</scope>
    <source>
        <strain evidence="3">DSM 2007</strain>
    </source>
</reference>
<dbReference type="Proteomes" id="UP000778864">
    <property type="component" value="Unassembled WGS sequence"/>
</dbReference>
<protein>
    <submittedName>
        <fullName evidence="2">PepSY domain-containing protein</fullName>
    </submittedName>
    <submittedName>
        <fullName evidence="3">PepSY-associated TM helix domain-containing protein</fullName>
    </submittedName>
</protein>
<dbReference type="PANTHER" id="PTHR34219">
    <property type="entry name" value="IRON-REGULATED INNER MEMBRANE PROTEIN-RELATED"/>
    <property type="match status" value="1"/>
</dbReference>
<dbReference type="EMBL" id="CP133463">
    <property type="protein sequence ID" value="WMS19059.1"/>
    <property type="molecule type" value="Genomic_DNA"/>
</dbReference>
<sequence>MSKVYKVHKWLSIISLIFFLMFCITGLVLMFRTELNAWAQGGTTHHSSAIMSMNEHEESIFKYADQGALLVKQKYPSKDILNISPAMGATHILRYRIIESTATVAPPARMGMGGDYVLYNPISKELITSHNEPPVHPWIRSMLHTLHQLHTRLDLGKIGIYIVTFLSFLCSLTIISGIFLYGPFRKSYSKASVLSKKMKIGALHREFSIVATVWGFILCITGVWIGGFFIANDNYNADVLHNAKQELSIGQSEILQPSEAISRIMKVYPDRQVISMDYPSKFNNYHYAFYLGAENDDDPAMFLGQPVYANLYVDSSNDRFSTKAVPWYFTGMTTMINLHIHNHNTMALKILWAIWDIVLIIGIVTGLMMTIIRKYKKSDVILSKVSVEEKHIWRTPLFCSISVLIGLLLPLWQNPVMNTIAAICLTVSLIVFFISLLKESKQY</sequence>
<keyword evidence="1" id="KW-0812">Transmembrane</keyword>
<evidence type="ECO:0000313" key="3">
    <source>
        <dbReference type="EMBL" id="WMS19059.1"/>
    </source>
</evidence>
<dbReference type="RefSeq" id="WP_004693241.1">
    <property type="nucleotide sequence ID" value="NZ_CABFMP010000005.1"/>
</dbReference>
<evidence type="ECO:0000256" key="1">
    <source>
        <dbReference type="SAM" id="Phobius"/>
    </source>
</evidence>
<reference evidence="2" key="1">
    <citation type="submission" date="2021-02" db="EMBL/GenBank/DDBJ databases">
        <title>Infant gut strain persistence is associated with maternal origin, phylogeny, and functional potential including surface adhesion and iron acquisition.</title>
        <authorList>
            <person name="Lou Y.C."/>
        </authorList>
    </citation>
    <scope>NUCLEOTIDE SEQUENCE</scope>
    <source>
        <strain evidence="2">L3_108_031G1_dasL3_108_031G1_concoct_20</strain>
    </source>
</reference>
<evidence type="ECO:0000313" key="4">
    <source>
        <dbReference type="Proteomes" id="UP000778864"/>
    </source>
</evidence>
<dbReference type="Pfam" id="PF03929">
    <property type="entry name" value="PepSY_TM"/>
    <property type="match status" value="1"/>
</dbReference>
<feature type="transmembrane region" description="Helical" evidence="1">
    <location>
        <begin position="350"/>
        <end position="372"/>
    </location>
</feature>
<feature type="transmembrane region" description="Helical" evidence="1">
    <location>
        <begin position="12"/>
        <end position="31"/>
    </location>
</feature>
<dbReference type="PANTHER" id="PTHR34219:SF3">
    <property type="entry name" value="BLL7967 PROTEIN"/>
    <property type="match status" value="1"/>
</dbReference>
<gene>
    <name evidence="2" type="ORF">KHZ90_03590</name>
    <name evidence="3" type="ORF">RDV51_06285</name>
</gene>
<dbReference type="AlphaFoldDB" id="A0A418PHD0"/>
<dbReference type="Proteomes" id="UP001228955">
    <property type="component" value="Chromosome"/>
</dbReference>
<keyword evidence="1" id="KW-1133">Transmembrane helix</keyword>